<organism evidence="3 4">
    <name type="scientific">Dactylosporangium vinaceum</name>
    <dbReference type="NCBI Taxonomy" id="53362"/>
    <lineage>
        <taxon>Bacteria</taxon>
        <taxon>Bacillati</taxon>
        <taxon>Actinomycetota</taxon>
        <taxon>Actinomycetes</taxon>
        <taxon>Micromonosporales</taxon>
        <taxon>Micromonosporaceae</taxon>
        <taxon>Dactylosporangium</taxon>
    </lineage>
</organism>
<feature type="region of interest" description="Disordered" evidence="1">
    <location>
        <begin position="219"/>
        <end position="288"/>
    </location>
</feature>
<dbReference type="Pfam" id="PF05552">
    <property type="entry name" value="MS_channel_1st_1"/>
    <property type="match status" value="2"/>
</dbReference>
<proteinExistence type="predicted"/>
<accession>A0ABV5MQ98</accession>
<feature type="compositionally biased region" description="Pro residues" evidence="1">
    <location>
        <begin position="235"/>
        <end position="256"/>
    </location>
</feature>
<protein>
    <submittedName>
        <fullName evidence="3">Uncharacterized protein</fullName>
    </submittedName>
</protein>
<dbReference type="RefSeq" id="WP_223100017.1">
    <property type="nucleotide sequence ID" value="NZ_CP061913.1"/>
</dbReference>
<evidence type="ECO:0000256" key="1">
    <source>
        <dbReference type="SAM" id="MobiDB-lite"/>
    </source>
</evidence>
<dbReference type="InterPro" id="IPR008910">
    <property type="entry name" value="MSC_TM_helix"/>
</dbReference>
<reference evidence="3 4" key="1">
    <citation type="submission" date="2024-09" db="EMBL/GenBank/DDBJ databases">
        <authorList>
            <person name="Sun Q."/>
            <person name="Mori K."/>
        </authorList>
    </citation>
    <scope>NUCLEOTIDE SEQUENCE [LARGE SCALE GENOMIC DNA]</scope>
    <source>
        <strain evidence="3 4">JCM 3307</strain>
    </source>
</reference>
<feature type="transmembrane region" description="Helical" evidence="2">
    <location>
        <begin position="75"/>
        <end position="95"/>
    </location>
</feature>
<keyword evidence="2" id="KW-0812">Transmembrane</keyword>
<comment type="caution">
    <text evidence="3">The sequence shown here is derived from an EMBL/GenBank/DDBJ whole genome shotgun (WGS) entry which is preliminary data.</text>
</comment>
<feature type="transmembrane region" description="Helical" evidence="2">
    <location>
        <begin position="18"/>
        <end position="39"/>
    </location>
</feature>
<dbReference type="EMBL" id="JBHMCA010000084">
    <property type="protein sequence ID" value="MFB9451039.1"/>
    <property type="molecule type" value="Genomic_DNA"/>
</dbReference>
<sequence length="288" mass="30286">MESVRDALGDVVRFVPSLLLFVVILLAGWLIATLARTAVHKVLDRLRFRRLTERSGIGRALTGAGTDANDLLAKLVYYALLLFTLQIAFGVWGPNPVSELIDSVVRWLPRAVVAVVIVVVAAAIAAGVRDLVAGALGGLAYGRGLAALGYWFILGLGIIAALNQIGIATAVTTPVLVAVLATVAGVIIVGVGGGLVRPMQQRWEGWLGRMEREAPEVSARLQAAAAARREEPRAPSEPSPAPAVPPRIVPPTPGPIPGLDVPTVVVPQPAPDDTVVIPPQPGRDERQQ</sequence>
<keyword evidence="4" id="KW-1185">Reference proteome</keyword>
<keyword evidence="2" id="KW-0472">Membrane</keyword>
<evidence type="ECO:0000313" key="4">
    <source>
        <dbReference type="Proteomes" id="UP001589608"/>
    </source>
</evidence>
<evidence type="ECO:0000256" key="2">
    <source>
        <dbReference type="SAM" id="Phobius"/>
    </source>
</evidence>
<name>A0ABV5MQ98_9ACTN</name>
<feature type="transmembrane region" description="Helical" evidence="2">
    <location>
        <begin position="140"/>
        <end position="162"/>
    </location>
</feature>
<gene>
    <name evidence="3" type="ORF">ACFFTR_48925</name>
</gene>
<keyword evidence="2" id="KW-1133">Transmembrane helix</keyword>
<feature type="transmembrane region" description="Helical" evidence="2">
    <location>
        <begin position="107"/>
        <end position="128"/>
    </location>
</feature>
<evidence type="ECO:0000313" key="3">
    <source>
        <dbReference type="EMBL" id="MFB9451039.1"/>
    </source>
</evidence>
<dbReference type="Proteomes" id="UP001589608">
    <property type="component" value="Unassembled WGS sequence"/>
</dbReference>
<feature type="transmembrane region" description="Helical" evidence="2">
    <location>
        <begin position="174"/>
        <end position="196"/>
    </location>
</feature>